<evidence type="ECO:0000313" key="3">
    <source>
        <dbReference type="Proteomes" id="UP000830671"/>
    </source>
</evidence>
<dbReference type="InterPro" id="IPR045518">
    <property type="entry name" value="2EXR"/>
</dbReference>
<dbReference type="RefSeq" id="XP_049145066.1">
    <property type="nucleotide sequence ID" value="XM_049287923.1"/>
</dbReference>
<keyword evidence="3" id="KW-1185">Reference proteome</keyword>
<dbReference type="Proteomes" id="UP000830671">
    <property type="component" value="Chromosome 4"/>
</dbReference>
<evidence type="ECO:0000313" key="2">
    <source>
        <dbReference type="EMBL" id="UQC83447.1"/>
    </source>
</evidence>
<dbReference type="EMBL" id="CP019476">
    <property type="protein sequence ID" value="UQC83447.1"/>
    <property type="molecule type" value="Genomic_DNA"/>
</dbReference>
<evidence type="ECO:0000259" key="1">
    <source>
        <dbReference type="Pfam" id="PF20150"/>
    </source>
</evidence>
<dbReference type="KEGG" id="clup:CLUP02_08942"/>
<feature type="domain" description="2EXR" evidence="1">
    <location>
        <begin position="25"/>
        <end position="52"/>
    </location>
</feature>
<accession>A0A9Q8SVM8</accession>
<dbReference type="GeneID" id="73342933"/>
<reference evidence="2" key="1">
    <citation type="journal article" date="2021" name="Mol. Plant Microbe Interact.">
        <title>Complete Genome Sequence of the Plant-Pathogenic Fungus Colletotrichum lupini.</title>
        <authorList>
            <person name="Baroncelli R."/>
            <person name="Pensec F."/>
            <person name="Da Lio D."/>
            <person name="Boufleur T."/>
            <person name="Vicente I."/>
            <person name="Sarrocco S."/>
            <person name="Picot A."/>
            <person name="Baraldi E."/>
            <person name="Sukno S."/>
            <person name="Thon M."/>
            <person name="Le Floch G."/>
        </authorList>
    </citation>
    <scope>NUCLEOTIDE SEQUENCE</scope>
    <source>
        <strain evidence="2">IMI 504893</strain>
    </source>
</reference>
<gene>
    <name evidence="2" type="ORF">CLUP02_08942</name>
</gene>
<dbReference type="Pfam" id="PF20150">
    <property type="entry name" value="2EXR"/>
    <property type="match status" value="1"/>
</dbReference>
<protein>
    <recommendedName>
        <fullName evidence="1">2EXR domain-containing protein</fullName>
    </recommendedName>
</protein>
<dbReference type="AlphaFoldDB" id="A0A9Q8SVM8"/>
<name>A0A9Q8SVM8_9PEZI</name>
<sequence length="109" mass="12230">MESHPKSAQSSAATPLKTANLAGIFHKFPQLPLELRFLIWEQALYQLDAEGQPLFAKLPRTLEKKAAIQDAVEKARESPELLESSKHTPRDCKQFSVHGTSSMHFVDCQ</sequence>
<organism evidence="2 3">
    <name type="scientific">Colletotrichum lupini</name>
    <dbReference type="NCBI Taxonomy" id="145971"/>
    <lineage>
        <taxon>Eukaryota</taxon>
        <taxon>Fungi</taxon>
        <taxon>Dikarya</taxon>
        <taxon>Ascomycota</taxon>
        <taxon>Pezizomycotina</taxon>
        <taxon>Sordariomycetes</taxon>
        <taxon>Hypocreomycetidae</taxon>
        <taxon>Glomerellales</taxon>
        <taxon>Glomerellaceae</taxon>
        <taxon>Colletotrichum</taxon>
        <taxon>Colletotrichum acutatum species complex</taxon>
    </lineage>
</organism>
<proteinExistence type="predicted"/>